<feature type="transmembrane region" description="Helical" evidence="9">
    <location>
        <begin position="158"/>
        <end position="177"/>
    </location>
</feature>
<keyword evidence="3 9" id="KW-0813">Transport</keyword>
<feature type="compositionally biased region" description="Basic and acidic residues" evidence="10">
    <location>
        <begin position="1"/>
        <end position="20"/>
    </location>
</feature>
<proteinExistence type="inferred from homology"/>
<comment type="subcellular location">
    <subcellularLocation>
        <location evidence="1 9">Cell membrane</location>
        <topology evidence="1 9">Multi-pass membrane protein</topology>
    </subcellularLocation>
</comment>
<dbReference type="Pfam" id="PF00528">
    <property type="entry name" value="BPD_transp_1"/>
    <property type="match status" value="1"/>
</dbReference>
<keyword evidence="7 9" id="KW-0472">Membrane</keyword>
<evidence type="ECO:0000256" key="8">
    <source>
        <dbReference type="ARBA" id="ARBA00056719"/>
    </source>
</evidence>
<dbReference type="InterPro" id="IPR000515">
    <property type="entry name" value="MetI-like"/>
</dbReference>
<feature type="transmembrane region" description="Helical" evidence="9">
    <location>
        <begin position="198"/>
        <end position="219"/>
    </location>
</feature>
<comment type="function">
    <text evidence="8">Probably part of an ABC transporter complex. Probably responsible for the translocation of the substrate across the membrane.</text>
</comment>
<evidence type="ECO:0000313" key="13">
    <source>
        <dbReference type="Proteomes" id="UP000474802"/>
    </source>
</evidence>
<feature type="domain" description="ABC transmembrane type-1" evidence="11">
    <location>
        <begin position="92"/>
        <end position="272"/>
    </location>
</feature>
<evidence type="ECO:0000256" key="7">
    <source>
        <dbReference type="ARBA" id="ARBA00023136"/>
    </source>
</evidence>
<dbReference type="SUPFAM" id="SSF161098">
    <property type="entry name" value="MetI-like"/>
    <property type="match status" value="1"/>
</dbReference>
<reference evidence="12 13" key="2">
    <citation type="submission" date="2020-03" db="EMBL/GenBank/DDBJ databases">
        <title>Devosia chinhatensis sp. nov., isolated from a hexachlorocyclohexane (HCH) dump site in India.</title>
        <authorList>
            <person name="Kumar M."/>
            <person name="Lal R."/>
        </authorList>
    </citation>
    <scope>NUCLEOTIDE SEQUENCE [LARGE SCALE GENOMIC DNA]</scope>
    <source>
        <strain evidence="12 13">H239</strain>
    </source>
</reference>
<comment type="caution">
    <text evidence="12">The sequence shown here is derived from an EMBL/GenBank/DDBJ whole genome shotgun (WGS) entry which is preliminary data.</text>
</comment>
<accession>A0A6M1SBC3</accession>
<dbReference type="PANTHER" id="PTHR30151">
    <property type="entry name" value="ALKANE SULFONATE ABC TRANSPORTER-RELATED, MEMBRANE SUBUNIT"/>
    <property type="match status" value="1"/>
</dbReference>
<feature type="region of interest" description="Disordered" evidence="10">
    <location>
        <begin position="1"/>
        <end position="30"/>
    </location>
</feature>
<reference evidence="12 13" key="1">
    <citation type="submission" date="2020-02" db="EMBL/GenBank/DDBJ databases">
        <authorList>
            <person name="Khan S.A."/>
            <person name="Jeon C.O."/>
            <person name="Chun B.H."/>
        </authorList>
    </citation>
    <scope>NUCLEOTIDE SEQUENCE [LARGE SCALE GENOMIC DNA]</scope>
    <source>
        <strain evidence="12 13">H239</strain>
    </source>
</reference>
<evidence type="ECO:0000256" key="10">
    <source>
        <dbReference type="SAM" id="MobiDB-lite"/>
    </source>
</evidence>
<evidence type="ECO:0000256" key="9">
    <source>
        <dbReference type="RuleBase" id="RU363032"/>
    </source>
</evidence>
<evidence type="ECO:0000256" key="2">
    <source>
        <dbReference type="ARBA" id="ARBA00009306"/>
    </source>
</evidence>
<gene>
    <name evidence="12" type="ORF">G5575_04455</name>
</gene>
<evidence type="ECO:0000256" key="6">
    <source>
        <dbReference type="ARBA" id="ARBA00022989"/>
    </source>
</evidence>
<dbReference type="GO" id="GO:0042918">
    <property type="term" value="P:alkanesulfonate transmembrane transport"/>
    <property type="evidence" value="ECO:0007669"/>
    <property type="project" value="UniProtKB-ARBA"/>
</dbReference>
<keyword evidence="6 9" id="KW-1133">Transmembrane helix</keyword>
<name>A0A6M1SBC3_9HYPH</name>
<dbReference type="AlphaFoldDB" id="A0A6M1SBC3"/>
<organism evidence="12 13">
    <name type="scientific">Devosia aurantiaca</name>
    <dbReference type="NCBI Taxonomy" id="2714858"/>
    <lineage>
        <taxon>Bacteria</taxon>
        <taxon>Pseudomonadati</taxon>
        <taxon>Pseudomonadota</taxon>
        <taxon>Alphaproteobacteria</taxon>
        <taxon>Hyphomicrobiales</taxon>
        <taxon>Devosiaceae</taxon>
        <taxon>Devosia</taxon>
    </lineage>
</organism>
<keyword evidence="5 9" id="KW-0812">Transmembrane</keyword>
<evidence type="ECO:0000259" key="11">
    <source>
        <dbReference type="PROSITE" id="PS50928"/>
    </source>
</evidence>
<evidence type="ECO:0000313" key="12">
    <source>
        <dbReference type="EMBL" id="NGP17037.1"/>
    </source>
</evidence>
<dbReference type="PROSITE" id="PS50928">
    <property type="entry name" value="ABC_TM1"/>
    <property type="match status" value="1"/>
</dbReference>
<evidence type="ECO:0000256" key="4">
    <source>
        <dbReference type="ARBA" id="ARBA00022475"/>
    </source>
</evidence>
<keyword evidence="13" id="KW-1185">Reference proteome</keyword>
<feature type="transmembrane region" description="Helical" evidence="9">
    <location>
        <begin position="100"/>
        <end position="122"/>
    </location>
</feature>
<dbReference type="Gene3D" id="1.10.3720.10">
    <property type="entry name" value="MetI-like"/>
    <property type="match status" value="1"/>
</dbReference>
<dbReference type="InterPro" id="IPR035906">
    <property type="entry name" value="MetI-like_sf"/>
</dbReference>
<dbReference type="FunFam" id="1.10.3720.10:FF:000003">
    <property type="entry name" value="Aliphatic sulfonate ABC transporter permease"/>
    <property type="match status" value="1"/>
</dbReference>
<evidence type="ECO:0000256" key="3">
    <source>
        <dbReference type="ARBA" id="ARBA00022448"/>
    </source>
</evidence>
<evidence type="ECO:0000256" key="1">
    <source>
        <dbReference type="ARBA" id="ARBA00004651"/>
    </source>
</evidence>
<dbReference type="EMBL" id="JAALFG010000001">
    <property type="protein sequence ID" value="NGP17037.1"/>
    <property type="molecule type" value="Genomic_DNA"/>
</dbReference>
<dbReference type="CDD" id="cd06261">
    <property type="entry name" value="TM_PBP2"/>
    <property type="match status" value="1"/>
</dbReference>
<dbReference type="Proteomes" id="UP000474802">
    <property type="component" value="Unassembled WGS sequence"/>
</dbReference>
<sequence>MHAQHSEHSRNYRCRPDRPPHASQPRRAAAVAPSHSNRVFNSAGLVVPGLLVLAWLTVTALGLVKPLFLPSPLAIIEEAWRQITTGILLQDAAISTYRIVVGWLSAAALAIPVGILMGNFRLFEGALEPLISTVRYMPVVALIPLTILWAGIGNEQKILILFLGTFFQMALMVMDNVKTIDINLIRAGQTLGFSNTEILWRIILPAALPAIWDTCRITIGWTWTYLVVAELVAAQSGLGRRIMDAQRYLATDTIIFGTLFIGILGLLTDYAFKRTGRSLFRWAADR</sequence>
<feature type="transmembrane region" description="Helical" evidence="9">
    <location>
        <begin position="43"/>
        <end position="64"/>
    </location>
</feature>
<keyword evidence="4" id="KW-1003">Cell membrane</keyword>
<dbReference type="GO" id="GO:0005886">
    <property type="term" value="C:plasma membrane"/>
    <property type="evidence" value="ECO:0007669"/>
    <property type="project" value="UniProtKB-SubCell"/>
</dbReference>
<feature type="transmembrane region" description="Helical" evidence="9">
    <location>
        <begin position="253"/>
        <end position="272"/>
    </location>
</feature>
<protein>
    <submittedName>
        <fullName evidence="12">ABC transporter permease</fullName>
    </submittedName>
</protein>
<dbReference type="PANTHER" id="PTHR30151:SF0">
    <property type="entry name" value="ABC TRANSPORTER PERMEASE PROTEIN MJ0413-RELATED"/>
    <property type="match status" value="1"/>
</dbReference>
<comment type="similarity">
    <text evidence="2 9">Belongs to the binding-protein-dependent transport system permease family.</text>
</comment>
<feature type="transmembrane region" description="Helical" evidence="9">
    <location>
        <begin position="134"/>
        <end position="152"/>
    </location>
</feature>
<evidence type="ECO:0000256" key="5">
    <source>
        <dbReference type="ARBA" id="ARBA00022692"/>
    </source>
</evidence>